<evidence type="ECO:0000256" key="1">
    <source>
        <dbReference type="SAM" id="SignalP"/>
    </source>
</evidence>
<dbReference type="AlphaFoldDB" id="A0A9N9LN57"/>
<protein>
    <submittedName>
        <fullName evidence="2">Uncharacterized protein</fullName>
    </submittedName>
</protein>
<proteinExistence type="predicted"/>
<accession>A0A9N9LN57</accession>
<comment type="caution">
    <text evidence="2">The sequence shown here is derived from an EMBL/GenBank/DDBJ whole genome shotgun (WGS) entry which is preliminary data.</text>
</comment>
<reference evidence="2" key="1">
    <citation type="submission" date="2021-07" db="EMBL/GenBank/DDBJ databases">
        <authorList>
            <person name="Durling M."/>
        </authorList>
    </citation>
    <scope>NUCLEOTIDE SEQUENCE</scope>
</reference>
<evidence type="ECO:0000313" key="2">
    <source>
        <dbReference type="EMBL" id="CAG8977318.1"/>
    </source>
</evidence>
<dbReference type="Proteomes" id="UP000701801">
    <property type="component" value="Unassembled WGS sequence"/>
</dbReference>
<dbReference type="OrthoDB" id="3554208at2759"/>
<organism evidence="2 3">
    <name type="scientific">Hymenoscyphus albidus</name>
    <dbReference type="NCBI Taxonomy" id="595503"/>
    <lineage>
        <taxon>Eukaryota</taxon>
        <taxon>Fungi</taxon>
        <taxon>Dikarya</taxon>
        <taxon>Ascomycota</taxon>
        <taxon>Pezizomycotina</taxon>
        <taxon>Leotiomycetes</taxon>
        <taxon>Helotiales</taxon>
        <taxon>Helotiaceae</taxon>
        <taxon>Hymenoscyphus</taxon>
    </lineage>
</organism>
<feature type="signal peptide" evidence="1">
    <location>
        <begin position="1"/>
        <end position="19"/>
    </location>
</feature>
<dbReference type="EMBL" id="CAJVRM010000214">
    <property type="protein sequence ID" value="CAG8977318.1"/>
    <property type="molecule type" value="Genomic_DNA"/>
</dbReference>
<name>A0A9N9LN57_9HELO</name>
<keyword evidence="3" id="KW-1185">Reference proteome</keyword>
<sequence>MRVATLFTAIGLLSSLALATPQTPQQSADVKKQLEDYLKAIITDPAVGSAISAVATDSAALKSVQEWQASITAAAAKQSAVPSDYLNGLPSGLRSVFASVASAENDILTKNGFSNILPTATAATTAGASPTSTRSKAAAAETAVGRMGILAGVGAVLGGLAVL</sequence>
<keyword evidence="1" id="KW-0732">Signal</keyword>
<gene>
    <name evidence="2" type="ORF">HYALB_00009189</name>
</gene>
<feature type="chain" id="PRO_5040173683" evidence="1">
    <location>
        <begin position="20"/>
        <end position="163"/>
    </location>
</feature>
<evidence type="ECO:0000313" key="3">
    <source>
        <dbReference type="Proteomes" id="UP000701801"/>
    </source>
</evidence>